<dbReference type="PANTHER" id="PTHR33332">
    <property type="entry name" value="REVERSE TRANSCRIPTASE DOMAIN-CONTAINING PROTEIN"/>
    <property type="match status" value="1"/>
</dbReference>
<keyword evidence="2" id="KW-1185">Reference proteome</keyword>
<comment type="caution">
    <text evidence="1">The sequence shown here is derived from an EMBL/GenBank/DDBJ whole genome shotgun (WGS) entry which is preliminary data.</text>
</comment>
<protein>
    <recommendedName>
        <fullName evidence="3">Exocyst subunit Exo70 family protein</fullName>
    </recommendedName>
</protein>
<evidence type="ECO:0000313" key="1">
    <source>
        <dbReference type="EMBL" id="KAJ7414523.1"/>
    </source>
</evidence>
<evidence type="ECO:0008006" key="3">
    <source>
        <dbReference type="Google" id="ProtNLM"/>
    </source>
</evidence>
<organism evidence="1 2">
    <name type="scientific">Willisornis vidua</name>
    <name type="common">Xingu scale-backed antbird</name>
    <dbReference type="NCBI Taxonomy" id="1566151"/>
    <lineage>
        <taxon>Eukaryota</taxon>
        <taxon>Metazoa</taxon>
        <taxon>Chordata</taxon>
        <taxon>Craniata</taxon>
        <taxon>Vertebrata</taxon>
        <taxon>Euteleostomi</taxon>
        <taxon>Archelosauria</taxon>
        <taxon>Archosauria</taxon>
        <taxon>Dinosauria</taxon>
        <taxon>Saurischia</taxon>
        <taxon>Theropoda</taxon>
        <taxon>Coelurosauria</taxon>
        <taxon>Aves</taxon>
        <taxon>Neognathae</taxon>
        <taxon>Neoaves</taxon>
        <taxon>Telluraves</taxon>
        <taxon>Australaves</taxon>
        <taxon>Passeriformes</taxon>
        <taxon>Thamnophilidae</taxon>
        <taxon>Willisornis</taxon>
    </lineage>
</organism>
<accession>A0ABQ9D3U0</accession>
<sequence>MVPRTQTDNATAKQWIVAQDWGQWLESTQAERDQEIWFDKGLNMNQWCIQMAKKASGILACIDNSVANRIREVILPLYSALVRSHLKYCVQFLAPQFRKDIEMLERVWTRATRLVKGFDEHVL</sequence>
<dbReference type="Proteomes" id="UP001145742">
    <property type="component" value="Unassembled WGS sequence"/>
</dbReference>
<evidence type="ECO:0000313" key="2">
    <source>
        <dbReference type="Proteomes" id="UP001145742"/>
    </source>
</evidence>
<dbReference type="EMBL" id="WHWB01034049">
    <property type="protein sequence ID" value="KAJ7414523.1"/>
    <property type="molecule type" value="Genomic_DNA"/>
</dbReference>
<name>A0ABQ9D3U0_9PASS</name>
<proteinExistence type="predicted"/>
<reference evidence="1" key="1">
    <citation type="submission" date="2019-10" db="EMBL/GenBank/DDBJ databases">
        <authorList>
            <person name="Soares A.E.R."/>
            <person name="Aleixo A."/>
            <person name="Schneider P."/>
            <person name="Miyaki C.Y."/>
            <person name="Schneider M.P."/>
            <person name="Mello C."/>
            <person name="Vasconcelos A.T.R."/>
        </authorList>
    </citation>
    <scope>NUCLEOTIDE SEQUENCE</scope>
    <source>
        <tissue evidence="1">Muscle</tissue>
    </source>
</reference>
<gene>
    <name evidence="1" type="ORF">WISP_83579</name>
</gene>